<name>A0A848EVL5_MEGEL</name>
<dbReference type="AlphaFoldDB" id="A0A848EVL5"/>
<dbReference type="PANTHER" id="PTHR47619:SF1">
    <property type="entry name" value="EXODEOXYRIBONUCLEASE WALJ"/>
    <property type="match status" value="1"/>
</dbReference>
<sequence>MKIDVLASGSTGNCYRVSDGVNSLLLECGIPFSWIQRGCHYFTSSISGCLVTHRHGDHARCAAEVIRRGIPVYGPKDVAKQYPGTRVLEPLKRYEINSFEVIPISVSHDVPCYAYVLYSEATRETLAYITDTPYLPNTIPGINYLMVEANHSRKLLRDHAAQGLVQRHLAERIVKTHMSIESVVELIKSNDMTKCKQIHLLHLSAANSDAAAFKDKVEKLTGAEVYVY</sequence>
<evidence type="ECO:0000313" key="3">
    <source>
        <dbReference type="Proteomes" id="UP000536773"/>
    </source>
</evidence>
<accession>A0A848EVL5</accession>
<proteinExistence type="predicted"/>
<evidence type="ECO:0000313" key="2">
    <source>
        <dbReference type="EMBL" id="NMK39899.1"/>
    </source>
</evidence>
<protein>
    <submittedName>
        <fullName evidence="2">MBL fold metallo-hydrolase</fullName>
    </submittedName>
</protein>
<keyword evidence="2" id="KW-0378">Hydrolase</keyword>
<dbReference type="InterPro" id="IPR052533">
    <property type="entry name" value="WalJ/YycJ-like"/>
</dbReference>
<dbReference type="InterPro" id="IPR036866">
    <property type="entry name" value="RibonucZ/Hydroxyglut_hydro"/>
</dbReference>
<dbReference type="SUPFAM" id="SSF56281">
    <property type="entry name" value="Metallo-hydrolase/oxidoreductase"/>
    <property type="match status" value="1"/>
</dbReference>
<dbReference type="Gene3D" id="3.60.15.10">
    <property type="entry name" value="Ribonuclease Z/Hydroxyacylglutathione hydrolase-like"/>
    <property type="match status" value="1"/>
</dbReference>
<organism evidence="2 3">
    <name type="scientific">Megasphaera elsdenii</name>
    <dbReference type="NCBI Taxonomy" id="907"/>
    <lineage>
        <taxon>Bacteria</taxon>
        <taxon>Bacillati</taxon>
        <taxon>Bacillota</taxon>
        <taxon>Negativicutes</taxon>
        <taxon>Veillonellales</taxon>
        <taxon>Veillonellaceae</taxon>
        <taxon>Megasphaera</taxon>
    </lineage>
</organism>
<dbReference type="EMBL" id="JABBJH010000024">
    <property type="protein sequence ID" value="NMK39899.1"/>
    <property type="molecule type" value="Genomic_DNA"/>
</dbReference>
<comment type="caution">
    <text evidence="2">The sequence shown here is derived from an EMBL/GenBank/DDBJ whole genome shotgun (WGS) entry which is preliminary data.</text>
</comment>
<dbReference type="Proteomes" id="UP000536773">
    <property type="component" value="Unassembled WGS sequence"/>
</dbReference>
<gene>
    <name evidence="2" type="ORF">HG933_11085</name>
</gene>
<dbReference type="InterPro" id="IPR001279">
    <property type="entry name" value="Metallo-B-lactamas"/>
</dbReference>
<reference evidence="2 3" key="1">
    <citation type="submission" date="2020-04" db="EMBL/GenBank/DDBJ databases">
        <authorList>
            <person name="Hitch T.C.A."/>
            <person name="Wylensek D."/>
            <person name="Clavel T."/>
        </authorList>
    </citation>
    <scope>NUCLEOTIDE SEQUENCE [LARGE SCALE GENOMIC DNA]</scope>
    <source>
        <strain evidence="2 3">WCA-386-APC-2A</strain>
    </source>
</reference>
<dbReference type="Pfam" id="PF12706">
    <property type="entry name" value="Lactamase_B_2"/>
    <property type="match status" value="1"/>
</dbReference>
<dbReference type="RefSeq" id="WP_169013970.1">
    <property type="nucleotide sequence ID" value="NZ_JABBJH010000024.1"/>
</dbReference>
<feature type="domain" description="Metallo-beta-lactamase" evidence="1">
    <location>
        <begin position="45"/>
        <end position="189"/>
    </location>
</feature>
<dbReference type="GO" id="GO:0016787">
    <property type="term" value="F:hydrolase activity"/>
    <property type="evidence" value="ECO:0007669"/>
    <property type="project" value="UniProtKB-KW"/>
</dbReference>
<dbReference type="PANTHER" id="PTHR47619">
    <property type="entry name" value="METALLO-HYDROLASE YYCJ-RELATED"/>
    <property type="match status" value="1"/>
</dbReference>
<evidence type="ECO:0000259" key="1">
    <source>
        <dbReference type="Pfam" id="PF12706"/>
    </source>
</evidence>